<feature type="chain" id="PRO_5011447119" evidence="1">
    <location>
        <begin position="23"/>
        <end position="217"/>
    </location>
</feature>
<reference evidence="3" key="1">
    <citation type="submission" date="2016-10" db="EMBL/GenBank/DDBJ databases">
        <authorList>
            <person name="Varghese N."/>
            <person name="Submissions S."/>
        </authorList>
    </citation>
    <scope>NUCLEOTIDE SEQUENCE [LARGE SCALE GENOMIC DNA]</scope>
    <source>
        <strain evidence="3">CGMCC 1.10971</strain>
    </source>
</reference>
<organism evidence="2 3">
    <name type="scientific">Neptunomonas qingdaonensis</name>
    <dbReference type="NCBI Taxonomy" id="1045558"/>
    <lineage>
        <taxon>Bacteria</taxon>
        <taxon>Pseudomonadati</taxon>
        <taxon>Pseudomonadota</taxon>
        <taxon>Gammaproteobacteria</taxon>
        <taxon>Oceanospirillales</taxon>
        <taxon>Oceanospirillaceae</taxon>
        <taxon>Neptunomonas</taxon>
    </lineage>
</organism>
<feature type="signal peptide" evidence="1">
    <location>
        <begin position="1"/>
        <end position="22"/>
    </location>
</feature>
<dbReference type="PROSITE" id="PS51257">
    <property type="entry name" value="PROKAR_LIPOPROTEIN"/>
    <property type="match status" value="1"/>
</dbReference>
<evidence type="ECO:0000256" key="1">
    <source>
        <dbReference type="SAM" id="SignalP"/>
    </source>
</evidence>
<keyword evidence="3" id="KW-1185">Reference proteome</keyword>
<gene>
    <name evidence="2" type="ORF">SAMN05216175_105166</name>
</gene>
<accession>A0A1I2R0Q7</accession>
<dbReference type="OrthoDB" id="8437309at2"/>
<evidence type="ECO:0000313" key="2">
    <source>
        <dbReference type="EMBL" id="SFG32117.1"/>
    </source>
</evidence>
<name>A0A1I2R0Q7_9GAMM</name>
<dbReference type="EMBL" id="FOOU01000005">
    <property type="protein sequence ID" value="SFG32117.1"/>
    <property type="molecule type" value="Genomic_DNA"/>
</dbReference>
<protein>
    <submittedName>
        <fullName evidence="2">Uncharacterized protein</fullName>
    </submittedName>
</protein>
<dbReference type="STRING" id="1045558.SAMN05216175_105166"/>
<dbReference type="RefSeq" id="WP_090727213.1">
    <property type="nucleotide sequence ID" value="NZ_FOOU01000005.1"/>
</dbReference>
<keyword evidence="1" id="KW-0732">Signal</keyword>
<evidence type="ECO:0000313" key="3">
    <source>
        <dbReference type="Proteomes" id="UP000198623"/>
    </source>
</evidence>
<dbReference type="AlphaFoldDB" id="A0A1I2R0Q7"/>
<dbReference type="Proteomes" id="UP000198623">
    <property type="component" value="Unassembled WGS sequence"/>
</dbReference>
<sequence length="217" mass="24522">MKNPHYLFILLASMLLSACAQFTPYRTEMPDPKSAEYAPFKCKVDDSLPSLVDENMPGTALELCDSPTSAGSHAIQNRYYQTWANPKKMSRKKGNYHLSFVEFDDQGWFADRRQMEALFELLKTLEEKNDGSTLIYVYAHGWKHNASSCDNNVVCFSRLLERTDLLQRINSDCASPPRNVVGVYIGWRGLPLDGPLNTLLPNERSCQLANGDFCSVP</sequence>
<proteinExistence type="predicted"/>